<evidence type="ECO:0000313" key="2">
    <source>
        <dbReference type="Proteomes" id="UP000028824"/>
    </source>
</evidence>
<keyword evidence="2" id="KW-1185">Reference proteome</keyword>
<gene>
    <name evidence="1" type="ORF">CG50_13720</name>
</gene>
<dbReference type="RefSeq" id="WP_036640587.1">
    <property type="nucleotide sequence ID" value="NZ_JFZB01000071.1"/>
</dbReference>
<sequence length="61" mass="6486">MPETATELTRHQEDTLARVRAAAPDALDLHFCDAAPLIARGLIREVASTGHAPHHAAYSAA</sequence>
<reference evidence="1 2" key="1">
    <citation type="submission" date="2014-03" db="EMBL/GenBank/DDBJ databases">
        <title>Genome of Paenirhodobacter enshiensis DW2-9.</title>
        <authorList>
            <person name="Wang D."/>
            <person name="Wang G."/>
        </authorList>
    </citation>
    <scope>NUCLEOTIDE SEQUENCE [LARGE SCALE GENOMIC DNA]</scope>
    <source>
        <strain evidence="1 2">DW2-9</strain>
    </source>
</reference>
<protein>
    <submittedName>
        <fullName evidence="1">Uncharacterized protein</fullName>
    </submittedName>
</protein>
<evidence type="ECO:0000313" key="1">
    <source>
        <dbReference type="EMBL" id="KFI24159.1"/>
    </source>
</evidence>
<dbReference type="AlphaFoldDB" id="A0A086XQ59"/>
<accession>A0A086XQ59</accession>
<organism evidence="1 2">
    <name type="scientific">Paenirhodobacter enshiensis</name>
    <dbReference type="NCBI Taxonomy" id="1105367"/>
    <lineage>
        <taxon>Bacteria</taxon>
        <taxon>Pseudomonadati</taxon>
        <taxon>Pseudomonadota</taxon>
        <taxon>Alphaproteobacteria</taxon>
        <taxon>Rhodobacterales</taxon>
        <taxon>Rhodobacter group</taxon>
        <taxon>Paenirhodobacter</taxon>
    </lineage>
</organism>
<dbReference type="EMBL" id="JFZB01000071">
    <property type="protein sequence ID" value="KFI24159.1"/>
    <property type="molecule type" value="Genomic_DNA"/>
</dbReference>
<comment type="caution">
    <text evidence="1">The sequence shown here is derived from an EMBL/GenBank/DDBJ whole genome shotgun (WGS) entry which is preliminary data.</text>
</comment>
<proteinExistence type="predicted"/>
<dbReference type="Proteomes" id="UP000028824">
    <property type="component" value="Unassembled WGS sequence"/>
</dbReference>
<name>A0A086XQ59_9RHOB</name>